<dbReference type="Pfam" id="PF01551">
    <property type="entry name" value="Peptidase_M23"/>
    <property type="match status" value="1"/>
</dbReference>
<organism evidence="3">
    <name type="scientific">hydrothermal vent metagenome</name>
    <dbReference type="NCBI Taxonomy" id="652676"/>
    <lineage>
        <taxon>unclassified sequences</taxon>
        <taxon>metagenomes</taxon>
        <taxon>ecological metagenomes</taxon>
    </lineage>
</organism>
<dbReference type="GO" id="GO:0004222">
    <property type="term" value="F:metalloendopeptidase activity"/>
    <property type="evidence" value="ECO:0007669"/>
    <property type="project" value="TreeGrafter"/>
</dbReference>
<evidence type="ECO:0000259" key="1">
    <source>
        <dbReference type="Pfam" id="PF01551"/>
    </source>
</evidence>
<feature type="domain" description="M23ase beta-sheet core" evidence="1">
    <location>
        <begin position="181"/>
        <end position="280"/>
    </location>
</feature>
<dbReference type="InterPro" id="IPR025392">
    <property type="entry name" value="DUF4124"/>
</dbReference>
<dbReference type="SUPFAM" id="SSF51261">
    <property type="entry name" value="Duplicated hybrid motif"/>
    <property type="match status" value="1"/>
</dbReference>
<dbReference type="EMBL" id="UOFA01000418">
    <property type="protein sequence ID" value="VAW48514.1"/>
    <property type="molecule type" value="Genomic_DNA"/>
</dbReference>
<dbReference type="InterPro" id="IPR011055">
    <property type="entry name" value="Dup_hybrid_motif"/>
</dbReference>
<evidence type="ECO:0000259" key="2">
    <source>
        <dbReference type="Pfam" id="PF13511"/>
    </source>
</evidence>
<dbReference type="Gene3D" id="2.70.70.10">
    <property type="entry name" value="Glucose Permease (Domain IIA)"/>
    <property type="match status" value="1"/>
</dbReference>
<dbReference type="InterPro" id="IPR016047">
    <property type="entry name" value="M23ase_b-sheet_dom"/>
</dbReference>
<evidence type="ECO:0008006" key="4">
    <source>
        <dbReference type="Google" id="ProtNLM"/>
    </source>
</evidence>
<dbReference type="CDD" id="cd12797">
    <property type="entry name" value="M23_peptidase"/>
    <property type="match status" value="1"/>
</dbReference>
<feature type="domain" description="DUF4124" evidence="2">
    <location>
        <begin position="13"/>
        <end position="59"/>
    </location>
</feature>
<dbReference type="PANTHER" id="PTHR21666:SF294">
    <property type="entry name" value="PEPTIDASE M23"/>
    <property type="match status" value="1"/>
</dbReference>
<gene>
    <name evidence="3" type="ORF">MNBD_GAMMA02-1079</name>
</gene>
<reference evidence="3" key="1">
    <citation type="submission" date="2018-06" db="EMBL/GenBank/DDBJ databases">
        <authorList>
            <person name="Zhirakovskaya E."/>
        </authorList>
    </citation>
    <scope>NUCLEOTIDE SEQUENCE</scope>
</reference>
<dbReference type="AlphaFoldDB" id="A0A3B0WY35"/>
<name>A0A3B0WY35_9ZZZZ</name>
<accession>A0A3B0WY35</accession>
<evidence type="ECO:0000313" key="3">
    <source>
        <dbReference type="EMBL" id="VAW48514.1"/>
    </source>
</evidence>
<protein>
    <recommendedName>
        <fullName evidence="4">Peptidase, M23/M37 family</fullName>
    </recommendedName>
</protein>
<dbReference type="InterPro" id="IPR050570">
    <property type="entry name" value="Cell_wall_metabolism_enzyme"/>
</dbReference>
<dbReference type="PANTHER" id="PTHR21666">
    <property type="entry name" value="PEPTIDASE-RELATED"/>
    <property type="match status" value="1"/>
</dbReference>
<dbReference type="Pfam" id="PF13511">
    <property type="entry name" value="DUF4124"/>
    <property type="match status" value="1"/>
</dbReference>
<proteinExistence type="predicted"/>
<sequence>MNLTIYGPIALLFLLLFSQPLTAKKYYKHVDENGITHYSDKPPADTEEFESWQVRPEDSEYKVKVINRGTKESPIFYAVNRYHGPVELMMEVTQRKNIVIEPEWPKSYVIPANSELLLATVKPKQKYMSWSFQYNVGSTLGDPYTVHDSNHTYKLPFVGNKHYFISQAFDGDFSHFGDQNQYALDIAMPEGSDILAARAGVVMDIAEDFYDGGVDAKKIQRGNYIRILHNDGSMAIYAHLQLESVVVARGQRIEKQQKIAQSGNTGYTSGPHLHFAVQVNTGLKLKSVPFLLQHKSGAIKTPEIGPI</sequence>